<dbReference type="InterPro" id="IPR011545">
    <property type="entry name" value="DEAD/DEAH_box_helicase_dom"/>
</dbReference>
<evidence type="ECO:0000256" key="4">
    <source>
        <dbReference type="ARBA" id="ARBA00022723"/>
    </source>
</evidence>
<sequence>MCTSSFVLLSDIHCTGDRGSVVIRRKSTSRVERGVPGSAIPFTACPAKSYLGADGRVYAGRTVLNHCQIVGEVARELIRRIPANIAQSLFPDGSPLVAGSHDVGKVSPTFYNKIMRACSAEQVPGFNPDLERSWGGHAGVSQLTAKALGVPEYVPEILGQHHGFSPPLSGKRADDAIFGGADWQREREKLAEALQVALRESWPRITSASQARLLAGLTSVADWIGSGQFFEDPQASWEKSIGKALDAAGFVPALCKPGLSFEQAFGFSPRDAQSILINQVTSPGVYVLEAPMGLGKTEAALYAAYRMLSSGQASGIYFALPTQLTSNKIFERFNGFLKTVLTEDCPHRSLLLHANAWLLDTDMGEEGRPGGAWFNQTKRGLLAPFAVGTIDQALMAVMNVKHGFVRAFGLAGKVVILDEVHTYDAYTGALLDALVQLLRELHCTVIILSATLNQERRQQLLGQPVSACDYPLISATPQNGGVLELPVPSGPSRQVNIALQSCEKAAIEQALLRAEQGQQVLWIENTVQEAQKRYLDLAARANELGVACGLLHSRFTAANRQSIEEKWVNLFGKPGWVKRGEQGRILVGTQVLEQSLDIDADFMISRFAPTDMLLQRLGRLWRHEETPRGAGAKPEAWLLVPELKAAIESPPAHFGMSAFVYSPYVLCRSLEVWQHIKALSLPGDIRDLIEHTYVSREEQGAMSRWLAELDDGTSRRKGRKALRQLARVALAEAGKTLPESKAQTRYSDADNFDVLVLRAICRNRAGDTTTLTLLNGDQVELPLQRHRLSRSDWRQRSAVLMRQVVAVRGQDAPKALPLKTLQGFGLHHCFYLGSPDWPEDEGVLRVALVDEMDVLRGVEYADVHEKHQLEYRNDLGYRVLKNQEA</sequence>
<dbReference type="CDD" id="cd17930">
    <property type="entry name" value="DEXHc_cas3"/>
    <property type="match status" value="1"/>
</dbReference>
<dbReference type="SMART" id="SM00490">
    <property type="entry name" value="HELICc"/>
    <property type="match status" value="1"/>
</dbReference>
<accession>A0ABU3VT02</accession>
<organism evidence="13 14">
    <name type="scientific">Marinobacter xestospongiae</name>
    <dbReference type="NCBI Taxonomy" id="994319"/>
    <lineage>
        <taxon>Bacteria</taxon>
        <taxon>Pseudomonadati</taxon>
        <taxon>Pseudomonadota</taxon>
        <taxon>Gammaproteobacteria</taxon>
        <taxon>Pseudomonadales</taxon>
        <taxon>Marinobacteraceae</taxon>
        <taxon>Marinobacter</taxon>
    </lineage>
</organism>
<keyword evidence="8" id="KW-0067">ATP-binding</keyword>
<dbReference type="InterPro" id="IPR006474">
    <property type="entry name" value="Helicase_Cas3_CRISPR-ass_core"/>
</dbReference>
<dbReference type="PANTHER" id="PTHR47963">
    <property type="entry name" value="DEAD-BOX ATP-DEPENDENT RNA HELICASE 47, MITOCHONDRIAL"/>
    <property type="match status" value="1"/>
</dbReference>
<dbReference type="PANTHER" id="PTHR47963:SF9">
    <property type="entry name" value="CRISPR-ASSOCIATED ENDONUCLEASE_HELICASE CAS3"/>
    <property type="match status" value="1"/>
</dbReference>
<evidence type="ECO:0000256" key="9">
    <source>
        <dbReference type="ARBA" id="ARBA00023118"/>
    </source>
</evidence>
<comment type="similarity">
    <text evidence="1">In the N-terminal section; belongs to the CRISPR-associated nuclease Cas3-HD family.</text>
</comment>
<evidence type="ECO:0000256" key="7">
    <source>
        <dbReference type="ARBA" id="ARBA00022806"/>
    </source>
</evidence>
<reference evidence="13 14" key="1">
    <citation type="submission" date="2023-10" db="EMBL/GenBank/DDBJ databases">
        <title>Characteristics and mechanism of a salt-tolerant marine origin heterotrophic nitrifying- aerobic denitrifying bacteria Marinobacter xestospongiae HN1.</title>
        <authorList>
            <person name="Qi R."/>
        </authorList>
    </citation>
    <scope>NUCLEOTIDE SEQUENCE [LARGE SCALE GENOMIC DNA]</scope>
    <source>
        <strain evidence="13 14">HN1</strain>
    </source>
</reference>
<feature type="domain" description="Helicase C-terminal" evidence="11">
    <location>
        <begin position="506"/>
        <end position="689"/>
    </location>
</feature>
<keyword evidence="3" id="KW-0540">Nuclease</keyword>
<evidence type="ECO:0000256" key="2">
    <source>
        <dbReference type="ARBA" id="ARBA00009046"/>
    </source>
</evidence>
<evidence type="ECO:0000313" key="14">
    <source>
        <dbReference type="Proteomes" id="UP001269819"/>
    </source>
</evidence>
<dbReference type="InterPro" id="IPR027417">
    <property type="entry name" value="P-loop_NTPase"/>
</dbReference>
<dbReference type="InterPro" id="IPR006483">
    <property type="entry name" value="CRISPR-assoc_Cas3_HD"/>
</dbReference>
<evidence type="ECO:0000259" key="10">
    <source>
        <dbReference type="PROSITE" id="PS51192"/>
    </source>
</evidence>
<dbReference type="PROSITE" id="PS51194">
    <property type="entry name" value="HELICASE_CTER"/>
    <property type="match status" value="1"/>
</dbReference>
<evidence type="ECO:0000256" key="3">
    <source>
        <dbReference type="ARBA" id="ARBA00022722"/>
    </source>
</evidence>
<dbReference type="CDD" id="cd09641">
    <property type="entry name" value="Cas3''_I"/>
    <property type="match status" value="1"/>
</dbReference>
<evidence type="ECO:0000256" key="6">
    <source>
        <dbReference type="ARBA" id="ARBA00022801"/>
    </source>
</evidence>
<keyword evidence="9" id="KW-0051">Antiviral defense</keyword>
<feature type="domain" description="Helicase ATP-binding" evidence="10">
    <location>
        <begin position="277"/>
        <end position="460"/>
    </location>
</feature>
<dbReference type="Proteomes" id="UP001269819">
    <property type="component" value="Unassembled WGS sequence"/>
</dbReference>
<dbReference type="InterPro" id="IPR014001">
    <property type="entry name" value="Helicase_ATP-bd"/>
</dbReference>
<evidence type="ECO:0000313" key="13">
    <source>
        <dbReference type="EMBL" id="MDV2077395.1"/>
    </source>
</evidence>
<evidence type="ECO:0000256" key="8">
    <source>
        <dbReference type="ARBA" id="ARBA00022840"/>
    </source>
</evidence>
<dbReference type="InterPro" id="IPR001650">
    <property type="entry name" value="Helicase_C-like"/>
</dbReference>
<keyword evidence="6" id="KW-0378">Hydrolase</keyword>
<protein>
    <submittedName>
        <fullName evidence="13">CRISPR-associated helicase Cas3</fullName>
    </submittedName>
</protein>
<evidence type="ECO:0000259" key="12">
    <source>
        <dbReference type="PROSITE" id="PS51643"/>
    </source>
</evidence>
<dbReference type="PROSITE" id="PS51192">
    <property type="entry name" value="HELICASE_ATP_BIND_1"/>
    <property type="match status" value="1"/>
</dbReference>
<dbReference type="InterPro" id="IPR050547">
    <property type="entry name" value="DEAD_box_RNA_helicases"/>
</dbReference>
<dbReference type="Gene3D" id="3.40.50.300">
    <property type="entry name" value="P-loop containing nucleotide triphosphate hydrolases"/>
    <property type="match status" value="2"/>
</dbReference>
<dbReference type="InterPro" id="IPR038257">
    <property type="entry name" value="CRISPR-assoc_Cas3_HD_sf"/>
</dbReference>
<feature type="domain" description="HD Cas3-type" evidence="12">
    <location>
        <begin position="56"/>
        <end position="224"/>
    </location>
</feature>
<dbReference type="Pfam" id="PF22590">
    <property type="entry name" value="Cas3-like_C_2"/>
    <property type="match status" value="1"/>
</dbReference>
<evidence type="ECO:0000256" key="5">
    <source>
        <dbReference type="ARBA" id="ARBA00022741"/>
    </source>
</evidence>
<dbReference type="Gene3D" id="1.10.3210.30">
    <property type="match status" value="1"/>
</dbReference>
<dbReference type="SMART" id="SM00487">
    <property type="entry name" value="DEXDc"/>
    <property type="match status" value="1"/>
</dbReference>
<dbReference type="EMBL" id="JAWIIJ010000001">
    <property type="protein sequence ID" value="MDV2077395.1"/>
    <property type="molecule type" value="Genomic_DNA"/>
</dbReference>
<comment type="similarity">
    <text evidence="2">In the central section; belongs to the CRISPR-associated helicase Cas3 family.</text>
</comment>
<name>A0ABU3VT02_9GAMM</name>
<dbReference type="NCBIfam" id="TIGR01587">
    <property type="entry name" value="cas3_core"/>
    <property type="match status" value="1"/>
</dbReference>
<gene>
    <name evidence="13" type="primary">cas3</name>
    <name evidence="13" type="ORF">RYS15_01805</name>
</gene>
<keyword evidence="5" id="KW-0547">Nucleotide-binding</keyword>
<keyword evidence="4" id="KW-0479">Metal-binding</keyword>
<dbReference type="RefSeq" id="WP_316972363.1">
    <property type="nucleotide sequence ID" value="NZ_JAWIIJ010000001.1"/>
</dbReference>
<evidence type="ECO:0000259" key="11">
    <source>
        <dbReference type="PROSITE" id="PS51194"/>
    </source>
</evidence>
<dbReference type="InterPro" id="IPR054712">
    <property type="entry name" value="Cas3-like_dom"/>
</dbReference>
<dbReference type="Pfam" id="PF00270">
    <property type="entry name" value="DEAD"/>
    <property type="match status" value="1"/>
</dbReference>
<comment type="caution">
    <text evidence="13">The sequence shown here is derived from an EMBL/GenBank/DDBJ whole genome shotgun (WGS) entry which is preliminary data.</text>
</comment>
<keyword evidence="7" id="KW-0347">Helicase</keyword>
<proteinExistence type="inferred from homology"/>
<evidence type="ECO:0000256" key="1">
    <source>
        <dbReference type="ARBA" id="ARBA00006847"/>
    </source>
</evidence>
<dbReference type="Pfam" id="PF18019">
    <property type="entry name" value="Cas3_HD"/>
    <property type="match status" value="1"/>
</dbReference>
<keyword evidence="14" id="KW-1185">Reference proteome</keyword>
<dbReference type="PROSITE" id="PS51643">
    <property type="entry name" value="HD_CAS3"/>
    <property type="match status" value="1"/>
</dbReference>
<dbReference type="SUPFAM" id="SSF52540">
    <property type="entry name" value="P-loop containing nucleoside triphosphate hydrolases"/>
    <property type="match status" value="1"/>
</dbReference>